<name>A0A9W9MHL5_9EURO</name>
<dbReference type="RefSeq" id="XP_058307345.1">
    <property type="nucleotide sequence ID" value="XM_058453154.1"/>
</dbReference>
<proteinExistence type="predicted"/>
<dbReference type="Proteomes" id="UP001150904">
    <property type="component" value="Unassembled WGS sequence"/>
</dbReference>
<gene>
    <name evidence="1" type="ORF">N7498_006092</name>
</gene>
<dbReference type="GeneID" id="83180455"/>
<dbReference type="OrthoDB" id="3437411at2759"/>
<evidence type="ECO:0000313" key="1">
    <source>
        <dbReference type="EMBL" id="KAJ5201429.1"/>
    </source>
</evidence>
<accession>A0A9W9MHL5</accession>
<reference evidence="1" key="1">
    <citation type="submission" date="2022-12" db="EMBL/GenBank/DDBJ databases">
        <authorList>
            <person name="Petersen C."/>
        </authorList>
    </citation>
    <scope>NUCLEOTIDE SEQUENCE</scope>
    <source>
        <strain evidence="1">IBT 15544</strain>
    </source>
</reference>
<organism evidence="1 2">
    <name type="scientific">Penicillium cinerascens</name>
    <dbReference type="NCBI Taxonomy" id="70096"/>
    <lineage>
        <taxon>Eukaryota</taxon>
        <taxon>Fungi</taxon>
        <taxon>Dikarya</taxon>
        <taxon>Ascomycota</taxon>
        <taxon>Pezizomycotina</taxon>
        <taxon>Eurotiomycetes</taxon>
        <taxon>Eurotiomycetidae</taxon>
        <taxon>Eurotiales</taxon>
        <taxon>Aspergillaceae</taxon>
        <taxon>Penicillium</taxon>
    </lineage>
</organism>
<dbReference type="AlphaFoldDB" id="A0A9W9MHL5"/>
<keyword evidence="2" id="KW-1185">Reference proteome</keyword>
<protein>
    <submittedName>
        <fullName evidence="1">Uncharacterized protein</fullName>
    </submittedName>
</protein>
<reference evidence="1" key="2">
    <citation type="journal article" date="2023" name="IMA Fungus">
        <title>Comparative genomic study of the Penicillium genus elucidates a diverse pangenome and 15 lateral gene transfer events.</title>
        <authorList>
            <person name="Petersen C."/>
            <person name="Sorensen T."/>
            <person name="Nielsen M.R."/>
            <person name="Sondergaard T.E."/>
            <person name="Sorensen J.L."/>
            <person name="Fitzpatrick D.A."/>
            <person name="Frisvad J.C."/>
            <person name="Nielsen K.L."/>
        </authorList>
    </citation>
    <scope>NUCLEOTIDE SEQUENCE</scope>
    <source>
        <strain evidence="1">IBT 15544</strain>
    </source>
</reference>
<dbReference type="EMBL" id="JAPQKR010000013">
    <property type="protein sequence ID" value="KAJ5201429.1"/>
    <property type="molecule type" value="Genomic_DNA"/>
</dbReference>
<comment type="caution">
    <text evidence="1">The sequence shown here is derived from an EMBL/GenBank/DDBJ whole genome shotgun (WGS) entry which is preliminary data.</text>
</comment>
<sequence length="501" mass="57435">MLLEILKKPTLGHYVRYIECYPRPLQDSALFLLRGPQRNLSDEEMTLLRAAVRRAGFAYEEKLLMNMLMQKEPQRFLDTDSIYSDEDPSGPVITQALTALLISVSPNLVSMALAPPFYRFTDLDYFAPNAAGNEEAYGDFCEGYFCEGFHEGLCQGRNCVDVQFPLVRLFQGANASPSAKPYLQNLQKVYLINSDEGLAQDRYYVMLDFIGITTLFDKLLSIEYVGTDLMREHVDPIPDIKWDESNISKISINHAYVNSTFICHVLARCKAVKEFQYSVGGRALWDARPVFNPKAFIKILCKHMKTMECLDIDTHFLPYGCHSITNIVNHEMSPMDEFDDPLEARNPWGPWEDEQYVETVKFLRKVWEYNGSLRDFLVLKRLSLNVNFLLYFAKGVKEGLGEKQDRVMLVDCLPPSLEYLCIRGYLRGEMEEHDFQIDALMKAFNAGSLYLKEINGVEGMIPDAREVGHPNMEDLMWTLKDAGYETDGYKEGAEDSNREDI</sequence>
<evidence type="ECO:0000313" key="2">
    <source>
        <dbReference type="Proteomes" id="UP001150904"/>
    </source>
</evidence>